<keyword evidence="2" id="KW-0472">Membrane</keyword>
<dbReference type="GO" id="GO:0003743">
    <property type="term" value="F:translation initiation factor activity"/>
    <property type="evidence" value="ECO:0007669"/>
    <property type="project" value="UniProtKB-KW"/>
</dbReference>
<keyword evidence="3" id="KW-0648">Protein biosynthesis</keyword>
<dbReference type="AlphaFoldDB" id="A0A101JN94"/>
<feature type="transmembrane region" description="Helical" evidence="2">
    <location>
        <begin position="143"/>
        <end position="163"/>
    </location>
</feature>
<reference evidence="3 4" key="1">
    <citation type="submission" date="2015-10" db="EMBL/GenBank/DDBJ databases">
        <authorList>
            <person name="Gilbert D.G."/>
        </authorList>
    </citation>
    <scope>NUCLEOTIDE SEQUENCE [LARGE SCALE GENOMIC DNA]</scope>
    <source>
        <strain evidence="3 4">NRRL B-16712</strain>
    </source>
</reference>
<feature type="transmembrane region" description="Helical" evidence="2">
    <location>
        <begin position="175"/>
        <end position="196"/>
    </location>
</feature>
<sequence length="588" mass="65543">MARSKNNERTASRVAVDIGSTGTRTVPTGAVILLVVSVLAAIWAVAMMTKPGRVGYVYFFTYAEFYMGVLTLVSLSITIMVGLVSTDRLVLSIRQRVLLQSTHRTTGVMAISSLVVHLWTKTVEHHIRVIDIFIPFLTPTNTLYIGLGQISGYVLFMVTWSGLIRARFIGRGKPWMWRAIHSVSYLMWPIALMHGLGAGRAAATWVIVSYVICVLAVLIGLAVRLSVSLNRRKDFSSAAGLGAVKPASTAPTAGTTRNRFGGGGGRGGADLAAPAEPATLSSWVPAAAPPAPPVAPPVPAPPAQVIPEPAMLAELEAPAPRQRRPVEDERFDEPTRAISRREFEDDRYEEPAPRARRRDEEYYDDGPRPRSRRYADDEEDPRARRSSLEDTGARLRPDETGTRLRPDETGTRMRRDELSETGTRMRMEDTQTRMRRDELSETGTRMRMDDTQTRMRRYADDDEPAPRARRRADDDYYEEAAPRARRRADEVYEETPRPRAPRYEEEEPTGGRRRADDGRHSRSQFVDLADDQYTDDDSLVDTGSRRARRPSTEVVRGGGAPVAPSRRGRGRGGDDDDAYFSQLRGESN</sequence>
<feature type="compositionally biased region" description="Basic and acidic residues" evidence="1">
    <location>
        <begin position="381"/>
        <end position="459"/>
    </location>
</feature>
<keyword evidence="2" id="KW-0812">Transmembrane</keyword>
<keyword evidence="4" id="KW-1185">Reference proteome</keyword>
<accession>A0A101JN94</accession>
<evidence type="ECO:0000256" key="1">
    <source>
        <dbReference type="SAM" id="MobiDB-lite"/>
    </source>
</evidence>
<dbReference type="RefSeq" id="WP_067696304.1">
    <property type="nucleotide sequence ID" value="NZ_LLZH01000268.1"/>
</dbReference>
<organism evidence="3 4">
    <name type="scientific">Actinoplanes awajinensis subsp. mycoplanecinus</name>
    <dbReference type="NCBI Taxonomy" id="135947"/>
    <lineage>
        <taxon>Bacteria</taxon>
        <taxon>Bacillati</taxon>
        <taxon>Actinomycetota</taxon>
        <taxon>Actinomycetes</taxon>
        <taxon>Micromonosporales</taxon>
        <taxon>Micromonosporaceae</taxon>
        <taxon>Actinoplanes</taxon>
    </lineage>
</organism>
<proteinExistence type="predicted"/>
<evidence type="ECO:0000256" key="2">
    <source>
        <dbReference type="SAM" id="Phobius"/>
    </source>
</evidence>
<dbReference type="EMBL" id="LLZH01000268">
    <property type="protein sequence ID" value="KUL29963.1"/>
    <property type="molecule type" value="Genomic_DNA"/>
</dbReference>
<feature type="transmembrane region" description="Helical" evidence="2">
    <location>
        <begin position="202"/>
        <end position="223"/>
    </location>
</feature>
<keyword evidence="3" id="KW-0396">Initiation factor</keyword>
<evidence type="ECO:0000313" key="4">
    <source>
        <dbReference type="Proteomes" id="UP000053244"/>
    </source>
</evidence>
<comment type="caution">
    <text evidence="3">The sequence shown here is derived from an EMBL/GenBank/DDBJ whole genome shotgun (WGS) entry which is preliminary data.</text>
</comment>
<feature type="region of interest" description="Disordered" evidence="1">
    <location>
        <begin position="244"/>
        <end position="273"/>
    </location>
</feature>
<feature type="compositionally biased region" description="Acidic residues" evidence="1">
    <location>
        <begin position="528"/>
        <end position="539"/>
    </location>
</feature>
<evidence type="ECO:0000313" key="3">
    <source>
        <dbReference type="EMBL" id="KUL29963.1"/>
    </source>
</evidence>
<name>A0A101JN94_9ACTN</name>
<feature type="region of interest" description="Disordered" evidence="1">
    <location>
        <begin position="316"/>
        <end position="588"/>
    </location>
</feature>
<dbReference type="OrthoDB" id="4282511at2"/>
<feature type="compositionally biased region" description="Basic and acidic residues" evidence="1">
    <location>
        <begin position="487"/>
        <end position="520"/>
    </location>
</feature>
<gene>
    <name evidence="3" type="ORF">ADL15_25650</name>
</gene>
<protein>
    <submittedName>
        <fullName evidence="3">Translation initiation factor III</fullName>
    </submittedName>
</protein>
<feature type="compositionally biased region" description="Basic and acidic residues" evidence="1">
    <location>
        <begin position="324"/>
        <end position="368"/>
    </location>
</feature>
<feature type="transmembrane region" description="Helical" evidence="2">
    <location>
        <begin position="21"/>
        <end position="45"/>
    </location>
</feature>
<keyword evidence="2" id="KW-1133">Transmembrane helix</keyword>
<feature type="transmembrane region" description="Helical" evidence="2">
    <location>
        <begin position="65"/>
        <end position="84"/>
    </location>
</feature>
<dbReference type="Proteomes" id="UP000053244">
    <property type="component" value="Unassembled WGS sequence"/>
</dbReference>